<gene>
    <name evidence="2" type="ORF">LMKDKBCB_01129</name>
</gene>
<sequence>MDLIYEIPKTIHYCWFGGKPLGAEELRCIESWKKYLPEYEIKRWDESNFDVCCCDYVSEAYRAKKWAFVSDYARFEILYRCGGLYFDTDVELIRSIDDLIAKGPFMGFELDFNKDEAGTVNPGLGLSAVPRLALYKEILDSYQEDHFLNNDDSLNLKTVVTRTTEILDLHGLIHQPGIQDVDGITIYPAEFFNPKDFWTGEIHLSDKTRTIHHFGMSWYTDEDKYRYELEKNLLKKFPNGKLAHRLAVIATMVRYRDLSAVKGFIKRLGE</sequence>
<dbReference type="RefSeq" id="WP_156062888.1">
    <property type="nucleotide sequence ID" value="NZ_CABWIH010000022.1"/>
</dbReference>
<dbReference type="Proteomes" id="UP000330807">
    <property type="component" value="Unassembled WGS sequence"/>
</dbReference>
<name>A0A5K1IM81_9ACTN</name>
<dbReference type="AlphaFoldDB" id="A0A5K1IM81"/>
<proteinExistence type="predicted"/>
<keyword evidence="1 2" id="KW-0808">Transferase</keyword>
<organism evidence="2 3">
    <name type="scientific">Collinsella aerofaciens</name>
    <dbReference type="NCBI Taxonomy" id="74426"/>
    <lineage>
        <taxon>Bacteria</taxon>
        <taxon>Bacillati</taxon>
        <taxon>Actinomycetota</taxon>
        <taxon>Coriobacteriia</taxon>
        <taxon>Coriobacteriales</taxon>
        <taxon>Coriobacteriaceae</taxon>
        <taxon>Collinsella</taxon>
    </lineage>
</organism>
<evidence type="ECO:0000313" key="3">
    <source>
        <dbReference type="Proteomes" id="UP000330807"/>
    </source>
</evidence>
<dbReference type="SUPFAM" id="SSF53448">
    <property type="entry name" value="Nucleotide-diphospho-sugar transferases"/>
    <property type="match status" value="1"/>
</dbReference>
<dbReference type="Gene3D" id="3.90.550.20">
    <property type="match status" value="1"/>
</dbReference>
<dbReference type="PANTHER" id="PTHR32385">
    <property type="entry name" value="MANNOSYL PHOSPHORYLINOSITOL CERAMIDE SYNTHASE"/>
    <property type="match status" value="1"/>
</dbReference>
<dbReference type="Pfam" id="PF04488">
    <property type="entry name" value="Gly_transf_sug"/>
    <property type="match status" value="1"/>
</dbReference>
<accession>A0A5K1IM81</accession>
<dbReference type="PANTHER" id="PTHR32385:SF15">
    <property type="entry name" value="INOSITOL PHOSPHOCERAMIDE MANNOSYLTRANSFERASE 1"/>
    <property type="match status" value="1"/>
</dbReference>
<reference evidence="2 3" key="1">
    <citation type="submission" date="2019-10" db="EMBL/GenBank/DDBJ databases">
        <authorList>
            <person name="Wolf R A."/>
        </authorList>
    </citation>
    <scope>NUCLEOTIDE SEQUENCE [LARGE SCALE GENOMIC DNA]</scope>
    <source>
        <strain evidence="2">Collinsella_aerofaciens_AK_138A</strain>
    </source>
</reference>
<evidence type="ECO:0000256" key="1">
    <source>
        <dbReference type="ARBA" id="ARBA00022679"/>
    </source>
</evidence>
<dbReference type="InterPro" id="IPR007577">
    <property type="entry name" value="GlycoTrfase_DXD_sugar-bd_CS"/>
</dbReference>
<dbReference type="InterPro" id="IPR029044">
    <property type="entry name" value="Nucleotide-diphossugar_trans"/>
</dbReference>
<dbReference type="GO" id="GO:0016020">
    <property type="term" value="C:membrane"/>
    <property type="evidence" value="ECO:0007669"/>
    <property type="project" value="GOC"/>
</dbReference>
<dbReference type="EMBL" id="CABWIH010000022">
    <property type="protein sequence ID" value="VWL89088.1"/>
    <property type="molecule type" value="Genomic_DNA"/>
</dbReference>
<dbReference type="GO" id="GO:0000030">
    <property type="term" value="F:mannosyltransferase activity"/>
    <property type="evidence" value="ECO:0007669"/>
    <property type="project" value="TreeGrafter"/>
</dbReference>
<dbReference type="GO" id="GO:0051999">
    <property type="term" value="P:mannosyl-inositol phosphorylceramide biosynthetic process"/>
    <property type="evidence" value="ECO:0007669"/>
    <property type="project" value="TreeGrafter"/>
</dbReference>
<protein>
    <submittedName>
        <fullName evidence="2">Glycosyltransferase sugar-binding region containing DXD motif protein</fullName>
    </submittedName>
</protein>
<dbReference type="InterPro" id="IPR051706">
    <property type="entry name" value="Glycosyltransferase_domain"/>
</dbReference>
<evidence type="ECO:0000313" key="2">
    <source>
        <dbReference type="EMBL" id="VWL89088.1"/>
    </source>
</evidence>